<evidence type="ECO:0000259" key="5">
    <source>
        <dbReference type="SMART" id="SM00642"/>
    </source>
</evidence>
<keyword evidence="3" id="KW-0326">Glycosidase</keyword>
<dbReference type="SUPFAM" id="SSF51011">
    <property type="entry name" value="Glycosyl hydrolase domain"/>
    <property type="match status" value="1"/>
</dbReference>
<feature type="region of interest" description="Disordered" evidence="4">
    <location>
        <begin position="472"/>
        <end position="498"/>
    </location>
</feature>
<protein>
    <submittedName>
        <fullName evidence="6">Glycogen debranching protein GlgX</fullName>
    </submittedName>
</protein>
<name>A0ABS7TUJ5_9BACT</name>
<proteinExistence type="inferred from homology"/>
<reference evidence="6" key="1">
    <citation type="submission" date="2021-08" db="EMBL/GenBank/DDBJ databases">
        <authorList>
            <person name="Stevens D.C."/>
        </authorList>
    </citation>
    <scope>NUCLEOTIDE SEQUENCE</scope>
    <source>
        <strain evidence="6">DSM 53165</strain>
    </source>
</reference>
<dbReference type="EMBL" id="JAIRAU010000027">
    <property type="protein sequence ID" value="MBZ5711821.1"/>
    <property type="molecule type" value="Genomic_DNA"/>
</dbReference>
<evidence type="ECO:0000313" key="7">
    <source>
        <dbReference type="Proteomes" id="UP001139031"/>
    </source>
</evidence>
<dbReference type="SUPFAM" id="SSF81296">
    <property type="entry name" value="E set domains"/>
    <property type="match status" value="1"/>
</dbReference>
<dbReference type="InterPro" id="IPR011837">
    <property type="entry name" value="Glycogen_debranch_GlgX"/>
</dbReference>
<dbReference type="SUPFAM" id="SSF51445">
    <property type="entry name" value="(Trans)glycosidases"/>
    <property type="match status" value="1"/>
</dbReference>
<dbReference type="CDD" id="cd02856">
    <property type="entry name" value="E_set_GDE_Isoamylase_N"/>
    <property type="match status" value="1"/>
</dbReference>
<dbReference type="Gene3D" id="3.20.20.80">
    <property type="entry name" value="Glycosidases"/>
    <property type="match status" value="1"/>
</dbReference>
<dbReference type="NCBIfam" id="TIGR02100">
    <property type="entry name" value="glgX_debranch"/>
    <property type="match status" value="1"/>
</dbReference>
<keyword evidence="2" id="KW-0378">Hydrolase</keyword>
<dbReference type="InterPro" id="IPR013783">
    <property type="entry name" value="Ig-like_fold"/>
</dbReference>
<organism evidence="6 7">
    <name type="scientific">Nannocystis pusilla</name>
    <dbReference type="NCBI Taxonomy" id="889268"/>
    <lineage>
        <taxon>Bacteria</taxon>
        <taxon>Pseudomonadati</taxon>
        <taxon>Myxococcota</taxon>
        <taxon>Polyangia</taxon>
        <taxon>Nannocystales</taxon>
        <taxon>Nannocystaceae</taxon>
        <taxon>Nannocystis</taxon>
    </lineage>
</organism>
<comment type="similarity">
    <text evidence="1">Belongs to the glycosyl hydrolase 13 family.</text>
</comment>
<evidence type="ECO:0000256" key="1">
    <source>
        <dbReference type="ARBA" id="ARBA00008061"/>
    </source>
</evidence>
<dbReference type="CDD" id="cd11326">
    <property type="entry name" value="AmyAc_Glg_debranch"/>
    <property type="match status" value="1"/>
</dbReference>
<comment type="caution">
    <text evidence="6">The sequence shown here is derived from an EMBL/GenBank/DDBJ whole genome shotgun (WGS) entry which is preliminary data.</text>
</comment>
<sequence length="716" mass="78677">MPSVIWPGRPDPLGANADDDGVNFALFSETATRVFLCLFDAPHRPPRETIELPERTGRIFHGYVPGLRPGQLYGFRVDGPYEPHAGLRHNPHKLMLDPYARAVAWSGNAAEPFAYRVGDPAGDLAMDREDNAADAPKGVVAGDAFEWGDDRRPATPWTETLIYELHVKGMSRLHPQVPPTLRGTYAGLASPPIVEHLKSLGVTAVELLPVHEIYDEPEVRRRGLVNYWGYSTLGFFAPAARYAADPRPGGQIAEFKAMVKTLHAAGIEVILDVVFNHTCEGGHLGPSLSLRGIDNRAYYLLDPAAPRYYSDFTGCGNTLNLRHAQTLRLVLDSLRYWAEHMHVDGFRFDLAPALSRRGADVDRHSPFLAAIGQDPLLSRLKLIAEPWDVGPHGYQLGGSPYPWAEWNGRYRDAVRRYWRGDLGLAGELGYRLTGSSDLFSATDRGPTASVNYVACHDGFTLSDLTAYSVKHNHANGEDNRDGNNHEHSSNWGVEGPSEDPRLASIRARTVRNFLTTLAVSQGVPMLAAGDEFGRTQRGNNNAYCQDNPTSWLSWETGPEGQQLLAFARRALTLRSRFAVLRRSRFFAGASGPRSKLRDISWLRPDGRAMGHSDWVSPSTRALALLLGGDATGIHDARGEPVVDATLLVLLNADEVPTRFALPCRELGRWQLLVDTAAPAAEEEILPASADSRELPPATMEVLLLRTDAASEPHSAS</sequence>
<dbReference type="Gene3D" id="2.60.40.1180">
    <property type="entry name" value="Golgi alpha-mannosidase II"/>
    <property type="match status" value="1"/>
</dbReference>
<dbReference type="Pfam" id="PF02922">
    <property type="entry name" value="CBM_48"/>
    <property type="match status" value="1"/>
</dbReference>
<dbReference type="SMART" id="SM00642">
    <property type="entry name" value="Aamy"/>
    <property type="match status" value="1"/>
</dbReference>
<evidence type="ECO:0000313" key="6">
    <source>
        <dbReference type="EMBL" id="MBZ5711821.1"/>
    </source>
</evidence>
<dbReference type="Gene3D" id="2.60.40.10">
    <property type="entry name" value="Immunoglobulins"/>
    <property type="match status" value="1"/>
</dbReference>
<keyword evidence="7" id="KW-1185">Reference proteome</keyword>
<feature type="domain" description="Glycosyl hydrolase family 13 catalytic" evidence="5">
    <location>
        <begin position="143"/>
        <end position="574"/>
    </location>
</feature>
<dbReference type="InterPro" id="IPR014756">
    <property type="entry name" value="Ig_E-set"/>
</dbReference>
<dbReference type="InterPro" id="IPR013780">
    <property type="entry name" value="Glyco_hydro_b"/>
</dbReference>
<gene>
    <name evidence="6" type="primary">glgX</name>
    <name evidence="6" type="ORF">K7C98_21475</name>
</gene>
<evidence type="ECO:0000256" key="4">
    <source>
        <dbReference type="SAM" id="MobiDB-lite"/>
    </source>
</evidence>
<evidence type="ECO:0000256" key="3">
    <source>
        <dbReference type="ARBA" id="ARBA00023295"/>
    </source>
</evidence>
<dbReference type="Pfam" id="PF00128">
    <property type="entry name" value="Alpha-amylase"/>
    <property type="match status" value="1"/>
</dbReference>
<evidence type="ECO:0000256" key="2">
    <source>
        <dbReference type="ARBA" id="ARBA00022801"/>
    </source>
</evidence>
<dbReference type="RefSeq" id="WP_224193580.1">
    <property type="nucleotide sequence ID" value="NZ_JAIRAU010000027.1"/>
</dbReference>
<dbReference type="PANTHER" id="PTHR43002">
    <property type="entry name" value="GLYCOGEN DEBRANCHING ENZYME"/>
    <property type="match status" value="1"/>
</dbReference>
<dbReference type="InterPro" id="IPR044505">
    <property type="entry name" value="GlgX_Isoamylase_N_E_set"/>
</dbReference>
<accession>A0ABS7TUJ5</accession>
<dbReference type="InterPro" id="IPR006047">
    <property type="entry name" value="GH13_cat_dom"/>
</dbReference>
<feature type="compositionally biased region" description="Basic and acidic residues" evidence="4">
    <location>
        <begin position="474"/>
        <end position="488"/>
    </location>
</feature>
<dbReference type="InterPro" id="IPR004193">
    <property type="entry name" value="Glyco_hydro_13_N"/>
</dbReference>
<dbReference type="InterPro" id="IPR017853">
    <property type="entry name" value="GH"/>
</dbReference>
<dbReference type="Proteomes" id="UP001139031">
    <property type="component" value="Unassembled WGS sequence"/>
</dbReference>